<comment type="subcellular location">
    <subcellularLocation>
        <location evidence="12">Cell membrane</location>
        <topology evidence="12">Single-pass membrane protein</topology>
    </subcellularLocation>
    <subcellularLocation>
        <location evidence="11">Endomembrane system</location>
        <topology evidence="11">Single-pass membrane protein</topology>
    </subcellularLocation>
</comment>
<comment type="similarity">
    <text evidence="1 12 13">Belongs to the ATPase B chain family.</text>
</comment>
<keyword evidence="16" id="KW-1185">Reference proteome</keyword>
<dbReference type="InterPro" id="IPR028987">
    <property type="entry name" value="ATP_synth_B-like_membr_sf"/>
</dbReference>
<evidence type="ECO:0000256" key="1">
    <source>
        <dbReference type="ARBA" id="ARBA00005513"/>
    </source>
</evidence>
<evidence type="ECO:0000256" key="11">
    <source>
        <dbReference type="ARBA" id="ARBA00037847"/>
    </source>
</evidence>
<keyword evidence="3 12" id="KW-0138">CF(0)</keyword>
<dbReference type="GO" id="GO:0046961">
    <property type="term" value="F:proton-transporting ATPase activity, rotational mechanism"/>
    <property type="evidence" value="ECO:0007669"/>
    <property type="project" value="TreeGrafter"/>
</dbReference>
<keyword evidence="6 12" id="KW-1133">Transmembrane helix</keyword>
<organism evidence="15 16">
    <name type="scientific">Anaeromicrobium sediminis</name>
    <dbReference type="NCBI Taxonomy" id="1478221"/>
    <lineage>
        <taxon>Bacteria</taxon>
        <taxon>Bacillati</taxon>
        <taxon>Bacillota</taxon>
        <taxon>Clostridia</taxon>
        <taxon>Peptostreptococcales</taxon>
        <taxon>Thermotaleaceae</taxon>
        <taxon>Anaeromicrobium</taxon>
    </lineage>
</organism>
<evidence type="ECO:0000313" key="16">
    <source>
        <dbReference type="Proteomes" id="UP000216024"/>
    </source>
</evidence>
<dbReference type="InterPro" id="IPR002146">
    <property type="entry name" value="ATP_synth_b/b'su_bac/chlpt"/>
</dbReference>
<dbReference type="Pfam" id="PF00430">
    <property type="entry name" value="ATP-synt_B"/>
    <property type="match status" value="1"/>
</dbReference>
<dbReference type="AlphaFoldDB" id="A0A267MHL6"/>
<dbReference type="InterPro" id="IPR050059">
    <property type="entry name" value="ATP_synthase_B_chain"/>
</dbReference>
<dbReference type="HAMAP" id="MF_01398">
    <property type="entry name" value="ATP_synth_b_bprime"/>
    <property type="match status" value="1"/>
</dbReference>
<dbReference type="RefSeq" id="WP_095134737.1">
    <property type="nucleotide sequence ID" value="NZ_NIBG01000017.1"/>
</dbReference>
<evidence type="ECO:0000256" key="5">
    <source>
        <dbReference type="ARBA" id="ARBA00022781"/>
    </source>
</evidence>
<feature type="coiled-coil region" evidence="14">
    <location>
        <begin position="46"/>
        <end position="131"/>
    </location>
</feature>
<evidence type="ECO:0000313" key="15">
    <source>
        <dbReference type="EMBL" id="PAB58293.1"/>
    </source>
</evidence>
<evidence type="ECO:0000256" key="14">
    <source>
        <dbReference type="SAM" id="Coils"/>
    </source>
</evidence>
<keyword evidence="7 12" id="KW-0406">Ion transport</keyword>
<sequence length="172" mass="19852">MDIVQKAGLVELSWTAGFQVVNFLILFWAMKKLLFKPVSEFMANRTNEIESGMKKAEDKNRQAEELLSDYKNKLSNVEEEGRQIIREKTKVAQVKYDEIVKEAQEEARRRMEKAEVEIEREKEKATAEIKDSISSLVVAATSKVLNKELNENTHKELIENFIDEVGDGSWQN</sequence>
<dbReference type="GO" id="GO:0005886">
    <property type="term" value="C:plasma membrane"/>
    <property type="evidence" value="ECO:0007669"/>
    <property type="project" value="UniProtKB-SubCell"/>
</dbReference>
<dbReference type="PANTHER" id="PTHR33445:SF2">
    <property type="entry name" value="ATP SYNTHASE SUBUNIT B', CHLOROPLASTIC"/>
    <property type="match status" value="1"/>
</dbReference>
<evidence type="ECO:0000256" key="4">
    <source>
        <dbReference type="ARBA" id="ARBA00022692"/>
    </source>
</evidence>
<dbReference type="EMBL" id="NIBG01000017">
    <property type="protein sequence ID" value="PAB58293.1"/>
    <property type="molecule type" value="Genomic_DNA"/>
</dbReference>
<accession>A0A267MHL6</accession>
<dbReference type="SUPFAM" id="SSF81573">
    <property type="entry name" value="F1F0 ATP synthase subunit B, membrane domain"/>
    <property type="match status" value="1"/>
</dbReference>
<evidence type="ECO:0000256" key="13">
    <source>
        <dbReference type="RuleBase" id="RU003848"/>
    </source>
</evidence>
<dbReference type="CDD" id="cd06503">
    <property type="entry name" value="ATP-synt_Fo_b"/>
    <property type="match status" value="1"/>
</dbReference>
<comment type="caution">
    <text evidence="15">The sequence shown here is derived from an EMBL/GenBank/DDBJ whole genome shotgun (WGS) entry which is preliminary data.</text>
</comment>
<dbReference type="PANTHER" id="PTHR33445">
    <property type="entry name" value="ATP SYNTHASE SUBUNIT B', CHLOROPLASTIC"/>
    <property type="match status" value="1"/>
</dbReference>
<evidence type="ECO:0000256" key="8">
    <source>
        <dbReference type="ARBA" id="ARBA00023136"/>
    </source>
</evidence>
<evidence type="ECO:0000256" key="9">
    <source>
        <dbReference type="ARBA" id="ARBA00023310"/>
    </source>
</evidence>
<dbReference type="NCBIfam" id="TIGR01144">
    <property type="entry name" value="ATP_synt_b"/>
    <property type="match status" value="1"/>
</dbReference>
<keyword evidence="14" id="KW-0175">Coiled coil</keyword>
<comment type="subunit">
    <text evidence="12">F-type ATPases have 2 components, F(1) - the catalytic core - and F(0) - the membrane proton channel. F(1) has five subunits: alpha(3), beta(3), gamma(1), delta(1), epsilon(1). F(0) has three main subunits: a(1), b(2) and c(10-14). The alpha and beta chains form an alternating ring which encloses part of the gamma chain. F(1) is attached to F(0) by a central stalk formed by the gamma and epsilon chains, while a peripheral stalk is formed by the delta and b chains.</text>
</comment>
<protein>
    <recommendedName>
        <fullName evidence="12">ATP synthase subunit b</fullName>
    </recommendedName>
    <alternativeName>
        <fullName evidence="12">ATP synthase F(0) sector subunit b</fullName>
    </alternativeName>
    <alternativeName>
        <fullName evidence="12">ATPase subunit I</fullName>
    </alternativeName>
    <alternativeName>
        <fullName evidence="12">F-type ATPase subunit b</fullName>
        <shortName evidence="12">F-ATPase subunit b</shortName>
    </alternativeName>
</protein>
<dbReference type="OrthoDB" id="9795863at2"/>
<keyword evidence="12" id="KW-1003">Cell membrane</keyword>
<evidence type="ECO:0000256" key="2">
    <source>
        <dbReference type="ARBA" id="ARBA00022448"/>
    </source>
</evidence>
<evidence type="ECO:0000256" key="12">
    <source>
        <dbReference type="HAMAP-Rule" id="MF_01398"/>
    </source>
</evidence>
<feature type="transmembrane region" description="Helical" evidence="12">
    <location>
        <begin position="12"/>
        <end position="30"/>
    </location>
</feature>
<keyword evidence="5 12" id="KW-0375">Hydrogen ion transport</keyword>
<evidence type="ECO:0000256" key="10">
    <source>
        <dbReference type="ARBA" id="ARBA00025198"/>
    </source>
</evidence>
<dbReference type="Proteomes" id="UP000216024">
    <property type="component" value="Unassembled WGS sequence"/>
</dbReference>
<evidence type="ECO:0000256" key="6">
    <source>
        <dbReference type="ARBA" id="ARBA00022989"/>
    </source>
</evidence>
<comment type="function">
    <text evidence="10 12">F(1)F(0) ATP synthase produces ATP from ADP in the presence of a proton or sodium gradient. F-type ATPases consist of two structural domains, F(1) containing the extramembraneous catalytic core and F(0) containing the membrane proton channel, linked together by a central stalk and a peripheral stalk. During catalysis, ATP synthesis in the catalytic domain of F(1) is coupled via a rotary mechanism of the central stalk subunits to proton translocation.</text>
</comment>
<keyword evidence="8 12" id="KW-0472">Membrane</keyword>
<evidence type="ECO:0000256" key="3">
    <source>
        <dbReference type="ARBA" id="ARBA00022547"/>
    </source>
</evidence>
<dbReference type="GO" id="GO:0046933">
    <property type="term" value="F:proton-transporting ATP synthase activity, rotational mechanism"/>
    <property type="evidence" value="ECO:0007669"/>
    <property type="project" value="UniProtKB-UniRule"/>
</dbReference>
<gene>
    <name evidence="12 15" type="primary">atpF</name>
    <name evidence="15" type="ORF">CCE28_15975</name>
</gene>
<keyword evidence="9 12" id="KW-0066">ATP synthesis</keyword>
<dbReference type="InterPro" id="IPR005864">
    <property type="entry name" value="ATP_synth_F0_bsu_bac"/>
</dbReference>
<name>A0A267MHL6_9FIRM</name>
<comment type="function">
    <text evidence="12">Component of the F(0) channel, it forms part of the peripheral stalk, linking F(1) to F(0).</text>
</comment>
<keyword evidence="4 12" id="KW-0812">Transmembrane</keyword>
<evidence type="ECO:0000256" key="7">
    <source>
        <dbReference type="ARBA" id="ARBA00023065"/>
    </source>
</evidence>
<dbReference type="GO" id="GO:0045259">
    <property type="term" value="C:proton-transporting ATP synthase complex"/>
    <property type="evidence" value="ECO:0007669"/>
    <property type="project" value="UniProtKB-KW"/>
</dbReference>
<reference evidence="15 16" key="1">
    <citation type="submission" date="2017-06" db="EMBL/GenBank/DDBJ databases">
        <title>Draft genome sequence of anaerobic fermentative bacterium Anaeromicrobium sediminis DY2726D isolated from West Pacific Ocean sediments.</title>
        <authorList>
            <person name="Zeng X."/>
        </authorList>
    </citation>
    <scope>NUCLEOTIDE SEQUENCE [LARGE SCALE GENOMIC DNA]</scope>
    <source>
        <strain evidence="15 16">DY2726D</strain>
    </source>
</reference>
<proteinExistence type="inferred from homology"/>
<keyword evidence="2 12" id="KW-0813">Transport</keyword>
<dbReference type="GO" id="GO:0012505">
    <property type="term" value="C:endomembrane system"/>
    <property type="evidence" value="ECO:0007669"/>
    <property type="project" value="UniProtKB-SubCell"/>
</dbReference>